<accession>A0A1G1YCM6</accession>
<comment type="caution">
    <text evidence="1">The sequence shown here is derived from an EMBL/GenBank/DDBJ whole genome shotgun (WGS) entry which is preliminary data.</text>
</comment>
<proteinExistence type="predicted"/>
<name>A0A1G1YCM6_9BACT</name>
<protein>
    <recommendedName>
        <fullName evidence="3">HEPN domain-containing protein</fullName>
    </recommendedName>
</protein>
<dbReference type="Gene3D" id="1.20.120.330">
    <property type="entry name" value="Nucleotidyltransferases domain 2"/>
    <property type="match status" value="1"/>
</dbReference>
<gene>
    <name evidence="1" type="ORF">A3J65_01340</name>
</gene>
<evidence type="ECO:0008006" key="3">
    <source>
        <dbReference type="Google" id="ProtNLM"/>
    </source>
</evidence>
<reference evidence="1 2" key="1">
    <citation type="journal article" date="2016" name="Nat. Commun.">
        <title>Thousands of microbial genomes shed light on interconnected biogeochemical processes in an aquifer system.</title>
        <authorList>
            <person name="Anantharaman K."/>
            <person name="Brown C.T."/>
            <person name="Hug L.A."/>
            <person name="Sharon I."/>
            <person name="Castelle C.J."/>
            <person name="Probst A.J."/>
            <person name="Thomas B.C."/>
            <person name="Singh A."/>
            <person name="Wilkins M.J."/>
            <person name="Karaoz U."/>
            <person name="Brodie E.L."/>
            <person name="Williams K.H."/>
            <person name="Hubbard S.S."/>
            <person name="Banfield J.F."/>
        </authorList>
    </citation>
    <scope>NUCLEOTIDE SEQUENCE [LARGE SCALE GENOMIC DNA]</scope>
</reference>
<organism evidence="1 2">
    <name type="scientific">Candidatus Buchananbacteria bacterium RIFCSPHIGHO2_02_FULL_45_11b</name>
    <dbReference type="NCBI Taxonomy" id="1797541"/>
    <lineage>
        <taxon>Bacteria</taxon>
        <taxon>Candidatus Buchananiibacteriota</taxon>
    </lineage>
</organism>
<dbReference type="AlphaFoldDB" id="A0A1G1YCM6"/>
<evidence type="ECO:0000313" key="1">
    <source>
        <dbReference type="EMBL" id="OGY50029.1"/>
    </source>
</evidence>
<evidence type="ECO:0000313" key="2">
    <source>
        <dbReference type="Proteomes" id="UP000178501"/>
    </source>
</evidence>
<dbReference type="EMBL" id="MHIK01000068">
    <property type="protein sequence ID" value="OGY50029.1"/>
    <property type="molecule type" value="Genomic_DNA"/>
</dbReference>
<sequence>MNSRNLDNLKEMGKIKKEEFNADFIIGRCELASKRIENAKLLLKNNNYDESVFISAYSELYSSFRILCEVMLAMCGYRAEKGSGHHGLIISTIWLTLEDEEMNPVYSRLKKIGGKRNEMEYGGNFDISTIEIKTMLEDVELVLKKVRSEIKIKKSA</sequence>
<dbReference type="Proteomes" id="UP000178501">
    <property type="component" value="Unassembled WGS sequence"/>
</dbReference>